<organism evidence="2 3">
    <name type="scientific">Fusarium vanettenii (strain ATCC MYA-4622 / CBS 123669 / FGSC 9596 / NRRL 45880 / 77-13-4)</name>
    <name type="common">Fusarium solani subsp. pisi</name>
    <dbReference type="NCBI Taxonomy" id="660122"/>
    <lineage>
        <taxon>Eukaryota</taxon>
        <taxon>Fungi</taxon>
        <taxon>Dikarya</taxon>
        <taxon>Ascomycota</taxon>
        <taxon>Pezizomycotina</taxon>
        <taxon>Sordariomycetes</taxon>
        <taxon>Hypocreomycetidae</taxon>
        <taxon>Hypocreales</taxon>
        <taxon>Nectriaceae</taxon>
        <taxon>Fusarium</taxon>
        <taxon>Fusarium solani species complex</taxon>
        <taxon>Fusarium vanettenii</taxon>
    </lineage>
</organism>
<dbReference type="GeneID" id="9673600"/>
<dbReference type="VEuPathDB" id="FungiDB:NECHADRAFT_79181"/>
<dbReference type="HOGENOM" id="CLU_696551_0_0_1"/>
<dbReference type="InParanoid" id="C7YQP9"/>
<keyword evidence="3" id="KW-1185">Reference proteome</keyword>
<accession>C7YQP9</accession>
<protein>
    <submittedName>
        <fullName evidence="2">Uncharacterized protein</fullName>
    </submittedName>
</protein>
<gene>
    <name evidence="2" type="ORF">NECHADRAFT_79181</name>
</gene>
<evidence type="ECO:0000313" key="3">
    <source>
        <dbReference type="Proteomes" id="UP000005206"/>
    </source>
</evidence>
<dbReference type="EMBL" id="GG698898">
    <property type="protein sequence ID" value="EEU46060.1"/>
    <property type="molecule type" value="Genomic_DNA"/>
</dbReference>
<proteinExistence type="predicted"/>
<dbReference type="OrthoDB" id="5093316at2759"/>
<evidence type="ECO:0000313" key="2">
    <source>
        <dbReference type="EMBL" id="EEU46060.1"/>
    </source>
</evidence>
<dbReference type="RefSeq" id="XP_003051773.1">
    <property type="nucleotide sequence ID" value="XM_003051727.1"/>
</dbReference>
<reference evidence="2 3" key="1">
    <citation type="journal article" date="2009" name="PLoS Genet.">
        <title>The genome of Nectria haematococca: contribution of supernumerary chromosomes to gene expansion.</title>
        <authorList>
            <person name="Coleman J.J."/>
            <person name="Rounsley S.D."/>
            <person name="Rodriguez-Carres M."/>
            <person name="Kuo A."/>
            <person name="Wasmann C.C."/>
            <person name="Grimwood J."/>
            <person name="Schmutz J."/>
            <person name="Taga M."/>
            <person name="White G.J."/>
            <person name="Zhou S."/>
            <person name="Schwartz D.C."/>
            <person name="Freitag M."/>
            <person name="Ma L.J."/>
            <person name="Danchin E.G."/>
            <person name="Henrissat B."/>
            <person name="Coutinho P.M."/>
            <person name="Nelson D.R."/>
            <person name="Straney D."/>
            <person name="Napoli C.A."/>
            <person name="Barker B.M."/>
            <person name="Gribskov M."/>
            <person name="Rep M."/>
            <person name="Kroken S."/>
            <person name="Molnar I."/>
            <person name="Rensing C."/>
            <person name="Kennell J.C."/>
            <person name="Zamora J."/>
            <person name="Farman M.L."/>
            <person name="Selker E.U."/>
            <person name="Salamov A."/>
            <person name="Shapiro H."/>
            <person name="Pangilinan J."/>
            <person name="Lindquist E."/>
            <person name="Lamers C."/>
            <person name="Grigoriev I.V."/>
            <person name="Geiser D.M."/>
            <person name="Covert S.F."/>
            <person name="Temporini E."/>
            <person name="Vanetten H.D."/>
        </authorList>
    </citation>
    <scope>NUCLEOTIDE SEQUENCE [LARGE SCALE GENOMIC DNA]</scope>
    <source>
        <strain evidence="3">ATCC MYA-4622 / CBS 123669 / FGSC 9596 / NRRL 45880 / 77-13-4</strain>
    </source>
</reference>
<dbReference type="eggNOG" id="ENOG502T52P">
    <property type="taxonomic scope" value="Eukaryota"/>
</dbReference>
<sequence>MALSLKLLQQVSWSNNSTTPGVPYSSFTIEKTGYTRSLGFRRRLKIELCFIEKLRTLAFNASVCKFTKAYIEQHQNDFCDLVRSTTWKAPQGELRSIAPKEAIFSYVHQAITLWNDGGEMGHLEQAYDVIMSSVGRTNWEEIQGTNDEGNWKLLQLMIEGNDNFDIREASEASRACQALWPVPADGPGSILPEALCQLARGLRAGAMLNTPIDESFYRAFITLFCAEHTAGRAQGEALHGAIQTAYYLASASVGQPLDTQEQRSTSRATDPGLLERIIHLKRAQLQSIKQLRAAEREVVMELGGTVTEIVPPNQLIQEIRSTMDINHCRELAVKLFKMSFMRHDLFAQSMVTQAATELSLLKAFWVPDDDYEDDGEGEDEDDDEAMPDASEMDEDA</sequence>
<name>C7YQP9_FUSV7</name>
<dbReference type="AlphaFoldDB" id="C7YQP9"/>
<dbReference type="Proteomes" id="UP000005206">
    <property type="component" value="Chromosome 4"/>
</dbReference>
<dbReference type="KEGG" id="nhe:NECHADRAFT_79181"/>
<feature type="region of interest" description="Disordered" evidence="1">
    <location>
        <begin position="369"/>
        <end position="396"/>
    </location>
</feature>
<evidence type="ECO:0000256" key="1">
    <source>
        <dbReference type="SAM" id="MobiDB-lite"/>
    </source>
</evidence>